<dbReference type="eggNOG" id="COG0526">
    <property type="taxonomic scope" value="Bacteria"/>
</dbReference>
<keyword evidence="3" id="KW-1185">Reference proteome</keyword>
<evidence type="ECO:0000313" key="3">
    <source>
        <dbReference type="Proteomes" id="UP000005870"/>
    </source>
</evidence>
<dbReference type="Gene3D" id="2.120.10.30">
    <property type="entry name" value="TolB, C-terminal domain"/>
    <property type="match status" value="2"/>
</dbReference>
<proteinExistence type="predicted"/>
<dbReference type="InterPro" id="IPR036249">
    <property type="entry name" value="Thioredoxin-like_sf"/>
</dbReference>
<evidence type="ECO:0000256" key="1">
    <source>
        <dbReference type="ARBA" id="ARBA00022737"/>
    </source>
</evidence>
<gene>
    <name evidence="2" type="ordered locus">DSC_09065</name>
</gene>
<sequence>MHMTPLHAPDFPHGLHWLNAAPTELRSLQGSVVALAFVDPASAWCMQRLADLAVLERRYRGRLQVRILAQPRFDAHRDPLATLKRLRRHGVSLPVAHDRDWHAWQRFNIESWPTVVLIDAHGMLADRIVGTPGVGALEAAVSALCEQVLEPPGTTRAVETNPEPRAPLRFPTGLVVTAERLYVADTGHHQILECTHAGRVLRRFGNGTADALDGEPEIASFCRPNGLSLLREELYVADTGNHLLRRINLRSGAVQTVLGNRLTRTPAEGPIQSLQDVSLPSPTALVAGNSYLHLTLAGDNRIWTWNQSAGLGILECRAGSGQLGQRDGAGILASFAQPSGLAQVQQALYVADTLGSSIRGVQLRGDLTQTLVGQGMWEFGDADGQRQQARLQAPEALALDPDAPLLWIADTGNGCIRSLRLGGGVVTRLDLRKLAGPAGVAAFGGKLWICETDAHAVLCLDLASNTLTQVPIDE</sequence>
<dbReference type="RefSeq" id="WP_014160639.1">
    <property type="nucleotide sequence ID" value="NC_016147.2"/>
</dbReference>
<dbReference type="SUPFAM" id="SSF101898">
    <property type="entry name" value="NHL repeat"/>
    <property type="match status" value="1"/>
</dbReference>
<dbReference type="OrthoDB" id="9811352at2"/>
<dbReference type="PANTHER" id="PTHR46388:SF2">
    <property type="entry name" value="NHL REPEAT-CONTAINING PROTEIN 2"/>
    <property type="match status" value="1"/>
</dbReference>
<dbReference type="Gene3D" id="3.40.30.10">
    <property type="entry name" value="Glutaredoxin"/>
    <property type="match status" value="1"/>
</dbReference>
<evidence type="ECO:0000313" key="2">
    <source>
        <dbReference type="EMBL" id="AER56463.1"/>
    </source>
</evidence>
<name>G7UWF6_PSEUP</name>
<dbReference type="InterPro" id="IPR011042">
    <property type="entry name" value="6-blade_b-propeller_TolB-like"/>
</dbReference>
<organism evidence="2 3">
    <name type="scientific">Pseudoxanthomonas spadix (strain BD-a59)</name>
    <dbReference type="NCBI Taxonomy" id="1045855"/>
    <lineage>
        <taxon>Bacteria</taxon>
        <taxon>Pseudomonadati</taxon>
        <taxon>Pseudomonadota</taxon>
        <taxon>Gammaproteobacteria</taxon>
        <taxon>Lysobacterales</taxon>
        <taxon>Lysobacteraceae</taxon>
        <taxon>Pseudoxanthomonas</taxon>
    </lineage>
</organism>
<dbReference type="AlphaFoldDB" id="G7UWF6"/>
<protein>
    <submittedName>
        <fullName evidence="2">NHL repeat containing protein</fullName>
    </submittedName>
</protein>
<dbReference type="SUPFAM" id="SSF52833">
    <property type="entry name" value="Thioredoxin-like"/>
    <property type="match status" value="1"/>
</dbReference>
<dbReference type="KEGG" id="psd:DSC_09065"/>
<dbReference type="PANTHER" id="PTHR46388">
    <property type="entry name" value="NHL REPEAT-CONTAINING PROTEIN 2"/>
    <property type="match status" value="1"/>
</dbReference>
<dbReference type="Pfam" id="PF01436">
    <property type="entry name" value="NHL"/>
    <property type="match status" value="2"/>
</dbReference>
<dbReference type="eggNOG" id="COG3391">
    <property type="taxonomic scope" value="Bacteria"/>
</dbReference>
<reference evidence="2 3" key="1">
    <citation type="journal article" date="2012" name="J. Bacteriol.">
        <title>Complete Genome Sequence of the BTEX-Degrading Bacterium Pseudoxanthomonas spadix BD-a59.</title>
        <authorList>
            <person name="Lee S.H."/>
            <person name="Jin H.M."/>
            <person name="Lee H.J."/>
            <person name="Kim J.M."/>
            <person name="Jeon C.O."/>
        </authorList>
    </citation>
    <scope>NUCLEOTIDE SEQUENCE [LARGE SCALE GENOMIC DNA]</scope>
    <source>
        <strain evidence="2 3">BD-a59</strain>
    </source>
</reference>
<dbReference type="EMBL" id="CP003093">
    <property type="protein sequence ID" value="AER56463.1"/>
    <property type="molecule type" value="Genomic_DNA"/>
</dbReference>
<dbReference type="HOGENOM" id="CLU_013730_1_0_6"/>
<accession>G7UWF6</accession>
<keyword evidence="1" id="KW-0677">Repeat</keyword>
<dbReference type="STRING" id="1045855.DSC_09065"/>
<dbReference type="InterPro" id="IPR001258">
    <property type="entry name" value="NHL_repeat"/>
</dbReference>
<dbReference type="Proteomes" id="UP000005870">
    <property type="component" value="Chromosome"/>
</dbReference>